<dbReference type="InterPro" id="IPR053174">
    <property type="entry name" value="LpxI"/>
</dbReference>
<dbReference type="InterPro" id="IPR010415">
    <property type="entry name" value="LpxI_C"/>
</dbReference>
<feature type="domain" description="LpxI N-terminal" evidence="2">
    <location>
        <begin position="15"/>
        <end position="144"/>
    </location>
</feature>
<dbReference type="PANTHER" id="PTHR39962">
    <property type="entry name" value="BLL4848 PROTEIN"/>
    <property type="match status" value="1"/>
</dbReference>
<evidence type="ECO:0000313" key="3">
    <source>
        <dbReference type="EMBL" id="TBW38490.1"/>
    </source>
</evidence>
<dbReference type="OrthoDB" id="9789836at2"/>
<evidence type="ECO:0000259" key="2">
    <source>
        <dbReference type="Pfam" id="PF17930"/>
    </source>
</evidence>
<protein>
    <submittedName>
        <fullName evidence="3">DUF1009 domain-containing protein</fullName>
    </submittedName>
</protein>
<dbReference type="Proteomes" id="UP000292781">
    <property type="component" value="Unassembled WGS sequence"/>
</dbReference>
<evidence type="ECO:0000259" key="1">
    <source>
        <dbReference type="Pfam" id="PF06230"/>
    </source>
</evidence>
<gene>
    <name evidence="3" type="ORF">EYW49_09485</name>
</gene>
<name>A0A4Q9VTS2_9HYPH</name>
<comment type="caution">
    <text evidence="3">The sequence shown here is derived from an EMBL/GenBank/DDBJ whole genome shotgun (WGS) entry which is preliminary data.</text>
</comment>
<evidence type="ECO:0000313" key="4">
    <source>
        <dbReference type="Proteomes" id="UP000292781"/>
    </source>
</evidence>
<dbReference type="Pfam" id="PF17930">
    <property type="entry name" value="LpxI_N"/>
    <property type="match status" value="1"/>
</dbReference>
<dbReference type="InterPro" id="IPR043167">
    <property type="entry name" value="LpxI_C_sf"/>
</dbReference>
<accession>A0A4Q9VTS2</accession>
<dbReference type="Gene3D" id="3.40.140.80">
    <property type="match status" value="1"/>
</dbReference>
<organism evidence="3 4">
    <name type="scientific">Siculibacillus lacustris</name>
    <dbReference type="NCBI Taxonomy" id="1549641"/>
    <lineage>
        <taxon>Bacteria</taxon>
        <taxon>Pseudomonadati</taxon>
        <taxon>Pseudomonadota</taxon>
        <taxon>Alphaproteobacteria</taxon>
        <taxon>Hyphomicrobiales</taxon>
        <taxon>Ancalomicrobiaceae</taxon>
        <taxon>Siculibacillus</taxon>
    </lineage>
</organism>
<proteinExistence type="predicted"/>
<dbReference type="InterPro" id="IPR041255">
    <property type="entry name" value="LpxI_N"/>
</dbReference>
<sequence>MRGARPEIDPARRPLAILAGGGAFPLLVAEAAVRAGRPVAIFAIRGEADPAIEAHRHRWIGRGQLGTLLSGMRRIGARELVIIGGIRARRLPRLSELDFTGIWVVLRNLRILRQGDDGLLRKIAKLIEARGVTIVGAAEVAPELLMPAGPLGRLVPNARDQIDIAAGLPEARRHGAADLGQAVIVVDGVVVAHEGPQGTDAMISAFEAGRGRLEAPSGVLVKCAKPTQDRRLDMPAIGPDTVLQAARAGLAGIAVEQGAALVADRAAVAGVADTRGIFVVGIGDGDPTLAADGEGAP</sequence>
<dbReference type="AlphaFoldDB" id="A0A4Q9VTS2"/>
<feature type="domain" description="LpxI C-terminal" evidence="1">
    <location>
        <begin position="147"/>
        <end position="280"/>
    </location>
</feature>
<dbReference type="RefSeq" id="WP_131308781.1">
    <property type="nucleotide sequence ID" value="NZ_SJFN01000011.1"/>
</dbReference>
<dbReference type="Pfam" id="PF06230">
    <property type="entry name" value="LpxI_C"/>
    <property type="match status" value="1"/>
</dbReference>
<dbReference type="Gene3D" id="3.40.50.20">
    <property type="match status" value="1"/>
</dbReference>
<dbReference type="EMBL" id="SJFN01000011">
    <property type="protein sequence ID" value="TBW38490.1"/>
    <property type="molecule type" value="Genomic_DNA"/>
</dbReference>
<dbReference type="PANTHER" id="PTHR39962:SF1">
    <property type="entry name" value="LPXI FAMILY PROTEIN"/>
    <property type="match status" value="1"/>
</dbReference>
<keyword evidence="4" id="KW-1185">Reference proteome</keyword>
<reference evidence="3 4" key="1">
    <citation type="submission" date="2019-02" db="EMBL/GenBank/DDBJ databases">
        <title>Siculibacillus lacustris gen. nov., sp. nov., a new rosette-forming bacterium isolated from a freshwater crater lake (Lake St. Ana, Romania).</title>
        <authorList>
            <person name="Felfoldi T."/>
            <person name="Marton Z."/>
            <person name="Szabo A."/>
            <person name="Mentes A."/>
            <person name="Boka K."/>
            <person name="Marialigeti K."/>
            <person name="Mathe I."/>
            <person name="Koncz M."/>
            <person name="Schumann P."/>
            <person name="Toth E."/>
        </authorList>
    </citation>
    <scope>NUCLEOTIDE SEQUENCE [LARGE SCALE GENOMIC DNA]</scope>
    <source>
        <strain evidence="3 4">SA-279</strain>
    </source>
</reference>